<feature type="transmembrane region" description="Helical" evidence="1">
    <location>
        <begin position="100"/>
        <end position="124"/>
    </location>
</feature>
<feature type="transmembrane region" description="Helical" evidence="1">
    <location>
        <begin position="163"/>
        <end position="180"/>
    </location>
</feature>
<keyword evidence="1" id="KW-0472">Membrane</keyword>
<reference evidence="3" key="1">
    <citation type="submission" date="2025-08" db="UniProtKB">
        <authorList>
            <consortium name="RefSeq"/>
        </authorList>
    </citation>
    <scope>IDENTIFICATION</scope>
    <source>
        <tissue evidence="3">Whole Larva</tissue>
    </source>
</reference>
<feature type="transmembrane region" description="Helical" evidence="1">
    <location>
        <begin position="226"/>
        <end position="247"/>
    </location>
</feature>
<evidence type="ECO:0000313" key="2">
    <source>
        <dbReference type="Proteomes" id="UP000695000"/>
    </source>
</evidence>
<evidence type="ECO:0000313" key="3">
    <source>
        <dbReference type="RefSeq" id="XP_017787210.1"/>
    </source>
</evidence>
<protein>
    <submittedName>
        <fullName evidence="3">Uncharacterized protein LOC108569941</fullName>
    </submittedName>
</protein>
<accession>A0ABM1NK60</accession>
<keyword evidence="2" id="KW-1185">Reference proteome</keyword>
<dbReference type="GeneID" id="108569941"/>
<organism evidence="2 3">
    <name type="scientific">Nicrophorus vespilloides</name>
    <name type="common">Boreal carrion beetle</name>
    <dbReference type="NCBI Taxonomy" id="110193"/>
    <lineage>
        <taxon>Eukaryota</taxon>
        <taxon>Metazoa</taxon>
        <taxon>Ecdysozoa</taxon>
        <taxon>Arthropoda</taxon>
        <taxon>Hexapoda</taxon>
        <taxon>Insecta</taxon>
        <taxon>Pterygota</taxon>
        <taxon>Neoptera</taxon>
        <taxon>Endopterygota</taxon>
        <taxon>Coleoptera</taxon>
        <taxon>Polyphaga</taxon>
        <taxon>Staphyliniformia</taxon>
        <taxon>Silphidae</taxon>
        <taxon>Nicrophorinae</taxon>
        <taxon>Nicrophorus</taxon>
    </lineage>
</organism>
<keyword evidence="1" id="KW-0812">Transmembrane</keyword>
<feature type="transmembrane region" description="Helical" evidence="1">
    <location>
        <begin position="136"/>
        <end position="157"/>
    </location>
</feature>
<proteinExistence type="predicted"/>
<feature type="transmembrane region" description="Helical" evidence="1">
    <location>
        <begin position="61"/>
        <end position="84"/>
    </location>
</feature>
<dbReference type="RefSeq" id="XP_017787210.1">
    <property type="nucleotide sequence ID" value="XM_017931721.1"/>
</dbReference>
<feature type="transmembrane region" description="Helical" evidence="1">
    <location>
        <begin position="201"/>
        <end position="220"/>
    </location>
</feature>
<evidence type="ECO:0000256" key="1">
    <source>
        <dbReference type="SAM" id="Phobius"/>
    </source>
</evidence>
<keyword evidence="1" id="KW-1133">Transmembrane helix</keyword>
<feature type="transmembrane region" description="Helical" evidence="1">
    <location>
        <begin position="28"/>
        <end position="49"/>
    </location>
</feature>
<sequence length="308" mass="36154">MDEWTDEMLENSTQIIYETDLQFEIHSYMRTFVCIVSLLSDLLIVAIILKSKKMRTRTNNVILHFAIADMFCMLNEMGLIYYIYDHVVYKIVPSRPYCMFAIYEVTAGFASLLFMIFLLSNTLIKTKRLSDKTLLIGYYVMIGALFIMHTLFCVLYHTYFPIFHMIFFFMLIVTFICLFVKEINRCCKICKKRPLSEKTTLRMNIARIYVYSWLISLFTYRPNNVIFLITSLFGYFSGFNILVLLVCSNRNFKICLLNLLRFRTQNYDIDATIGFEDDCSESSDDDRPAVNITFNGIETTQPETNNVT</sequence>
<dbReference type="Gene3D" id="1.20.1070.10">
    <property type="entry name" value="Rhodopsin 7-helix transmembrane proteins"/>
    <property type="match status" value="1"/>
</dbReference>
<name>A0ABM1NK60_NICVS</name>
<dbReference type="Proteomes" id="UP000695000">
    <property type="component" value="Unplaced"/>
</dbReference>
<dbReference type="SUPFAM" id="SSF81321">
    <property type="entry name" value="Family A G protein-coupled receptor-like"/>
    <property type="match status" value="1"/>
</dbReference>
<gene>
    <name evidence="3" type="primary">LOC108569941</name>
</gene>